<sequence>MYITTERLIATFSRQILIQLSNDDSRATEIALPVIEMAIRFAEERIDAALRSRYPLPLQHTPTLIELHAFALARYWLYARRPEMKMPETVKEVYQLAIKELEQIATGKLHLGVADAGDNQQQGELLADSGEFKVRSSSKLNTDGY</sequence>
<protein>
    <recommendedName>
        <fullName evidence="3">Mu-like prophage protein gp36</fullName>
    </recommendedName>
</protein>
<dbReference type="RefSeq" id="WP_039164621.1">
    <property type="nucleotide sequence ID" value="NZ_JPJQ01000057.1"/>
</dbReference>
<evidence type="ECO:0000313" key="1">
    <source>
        <dbReference type="EMBL" id="KGQ59528.1"/>
    </source>
</evidence>
<proteinExistence type="predicted"/>
<organism evidence="1 2">
    <name type="scientific">Gallibacterium anatis 4895</name>
    <dbReference type="NCBI Taxonomy" id="1396510"/>
    <lineage>
        <taxon>Bacteria</taxon>
        <taxon>Pseudomonadati</taxon>
        <taxon>Pseudomonadota</taxon>
        <taxon>Gammaproteobacteria</taxon>
        <taxon>Pasteurellales</taxon>
        <taxon>Pasteurellaceae</taxon>
        <taxon>Gallibacterium</taxon>
    </lineage>
</organism>
<reference evidence="1 2" key="1">
    <citation type="submission" date="2014-07" db="EMBL/GenBank/DDBJ databases">
        <title>Chaperone-usher fimbriae in a diverse selection of Gallibacterium genomes.</title>
        <authorList>
            <person name="Kudirkiene E."/>
            <person name="Bager R.J."/>
            <person name="Johnson T.J."/>
            <person name="Bojesen A.M."/>
        </authorList>
    </citation>
    <scope>NUCLEOTIDE SEQUENCE [LARGE SCALE GENOMIC DNA]</scope>
    <source>
        <strain evidence="1 2">4895</strain>
    </source>
</reference>
<gene>
    <name evidence="1" type="ORF">IO48_11345</name>
</gene>
<dbReference type="InterPro" id="IPR009752">
    <property type="entry name" value="Phage_Mu_GpJ"/>
</dbReference>
<dbReference type="Pfam" id="PF07030">
    <property type="entry name" value="Phage_Mu_Gp36"/>
    <property type="match status" value="1"/>
</dbReference>
<evidence type="ECO:0008006" key="3">
    <source>
        <dbReference type="Google" id="ProtNLM"/>
    </source>
</evidence>
<dbReference type="EMBL" id="JPJQ01000057">
    <property type="protein sequence ID" value="KGQ59528.1"/>
    <property type="molecule type" value="Genomic_DNA"/>
</dbReference>
<comment type="caution">
    <text evidence="1">The sequence shown here is derived from an EMBL/GenBank/DDBJ whole genome shotgun (WGS) entry which is preliminary data.</text>
</comment>
<dbReference type="AlphaFoldDB" id="A0A0A2ZR28"/>
<dbReference type="Proteomes" id="UP000030554">
    <property type="component" value="Unassembled WGS sequence"/>
</dbReference>
<accession>A0A0A2ZR28</accession>
<evidence type="ECO:0000313" key="2">
    <source>
        <dbReference type="Proteomes" id="UP000030554"/>
    </source>
</evidence>
<name>A0A0A2ZR28_9PAST</name>